<sequence length="69" mass="8052">MDVFYGGVDFPSDIWHQISDEPLRVADFPIRIRTDIGCVFAGLETNKTNFELIEFLTWHVLCQLKKHDI</sequence>
<evidence type="ECO:0000313" key="2">
    <source>
        <dbReference type="Proteomes" id="UP000030428"/>
    </source>
</evidence>
<organism evidence="1 2">
    <name type="scientific">Candidatus Thiomargarita nelsonii</name>
    <dbReference type="NCBI Taxonomy" id="1003181"/>
    <lineage>
        <taxon>Bacteria</taxon>
        <taxon>Pseudomonadati</taxon>
        <taxon>Pseudomonadota</taxon>
        <taxon>Gammaproteobacteria</taxon>
        <taxon>Thiotrichales</taxon>
        <taxon>Thiotrichaceae</taxon>
        <taxon>Thiomargarita</taxon>
    </lineage>
</organism>
<reference evidence="1 2" key="1">
    <citation type="journal article" date="2016" name="Front. Microbiol.">
        <title>Single-Cell (Meta-)Genomics of a Dimorphic Candidatus Thiomargarita nelsonii Reveals Genomic Plasticity.</title>
        <authorList>
            <person name="Flood B.E."/>
            <person name="Fliss P."/>
            <person name="Jones D.S."/>
            <person name="Dick G.J."/>
            <person name="Jain S."/>
            <person name="Kaster A.K."/>
            <person name="Winkel M."/>
            <person name="Mussmann M."/>
            <person name="Bailey J."/>
        </authorList>
    </citation>
    <scope>NUCLEOTIDE SEQUENCE [LARGE SCALE GENOMIC DNA]</scope>
    <source>
        <strain evidence="1">Hydrate Ridge</strain>
    </source>
</reference>
<protein>
    <submittedName>
        <fullName evidence="1">Uncharacterized protein</fullName>
    </submittedName>
</protein>
<proteinExistence type="predicted"/>
<dbReference type="EMBL" id="JSZA02000044">
    <property type="protein sequence ID" value="KHD08370.2"/>
    <property type="molecule type" value="Genomic_DNA"/>
</dbReference>
<dbReference type="AlphaFoldDB" id="A0A0A6PC56"/>
<keyword evidence="2" id="KW-1185">Reference proteome</keyword>
<accession>A0A0A6PC56</accession>
<name>A0A0A6PC56_9GAMM</name>
<dbReference type="Proteomes" id="UP000030428">
    <property type="component" value="Unassembled WGS sequence"/>
</dbReference>
<comment type="caution">
    <text evidence="1">The sequence shown here is derived from an EMBL/GenBank/DDBJ whole genome shotgun (WGS) entry which is preliminary data.</text>
</comment>
<gene>
    <name evidence="1" type="ORF">PN36_13270</name>
</gene>
<evidence type="ECO:0000313" key="1">
    <source>
        <dbReference type="EMBL" id="KHD08370.2"/>
    </source>
</evidence>